<organism evidence="3 4">
    <name type="scientific">Pleurodeles waltl</name>
    <name type="common">Iberian ribbed newt</name>
    <dbReference type="NCBI Taxonomy" id="8319"/>
    <lineage>
        <taxon>Eukaryota</taxon>
        <taxon>Metazoa</taxon>
        <taxon>Chordata</taxon>
        <taxon>Craniata</taxon>
        <taxon>Vertebrata</taxon>
        <taxon>Euteleostomi</taxon>
        <taxon>Amphibia</taxon>
        <taxon>Batrachia</taxon>
        <taxon>Caudata</taxon>
        <taxon>Salamandroidea</taxon>
        <taxon>Salamandridae</taxon>
        <taxon>Pleurodelinae</taxon>
        <taxon>Pleurodeles</taxon>
    </lineage>
</organism>
<keyword evidence="1" id="KW-0175">Coiled coil</keyword>
<reference evidence="3" key="1">
    <citation type="journal article" date="2022" name="bioRxiv">
        <title>Sequencing and chromosome-scale assembly of the giantPleurodeles waltlgenome.</title>
        <authorList>
            <person name="Brown T."/>
            <person name="Elewa A."/>
            <person name="Iarovenko S."/>
            <person name="Subramanian E."/>
            <person name="Araus A.J."/>
            <person name="Petzold A."/>
            <person name="Susuki M."/>
            <person name="Suzuki K.-i.T."/>
            <person name="Hayashi T."/>
            <person name="Toyoda A."/>
            <person name="Oliveira C."/>
            <person name="Osipova E."/>
            <person name="Leigh N.D."/>
            <person name="Simon A."/>
            <person name="Yun M.H."/>
        </authorList>
    </citation>
    <scope>NUCLEOTIDE SEQUENCE</scope>
    <source>
        <strain evidence="3">20211129_DDA</strain>
        <tissue evidence="3">Liver</tissue>
    </source>
</reference>
<evidence type="ECO:0000313" key="4">
    <source>
        <dbReference type="Proteomes" id="UP001066276"/>
    </source>
</evidence>
<protein>
    <submittedName>
        <fullName evidence="3">Uncharacterized protein</fullName>
    </submittedName>
</protein>
<comment type="caution">
    <text evidence="3">The sequence shown here is derived from an EMBL/GenBank/DDBJ whole genome shotgun (WGS) entry which is preliminary data.</text>
</comment>
<accession>A0AAV7MTA0</accession>
<gene>
    <name evidence="3" type="ORF">NDU88_004369</name>
</gene>
<dbReference type="EMBL" id="JANPWB010000013">
    <property type="protein sequence ID" value="KAJ1106971.1"/>
    <property type="molecule type" value="Genomic_DNA"/>
</dbReference>
<evidence type="ECO:0000256" key="1">
    <source>
        <dbReference type="SAM" id="Coils"/>
    </source>
</evidence>
<evidence type="ECO:0000313" key="3">
    <source>
        <dbReference type="EMBL" id="KAJ1106971.1"/>
    </source>
</evidence>
<evidence type="ECO:0000256" key="2">
    <source>
        <dbReference type="SAM" id="MobiDB-lite"/>
    </source>
</evidence>
<keyword evidence="4" id="KW-1185">Reference proteome</keyword>
<proteinExistence type="predicted"/>
<sequence>MILIVETARELMEVLLKEIKTLEDELKTQDSLQEAKKQIEAINEELESFNLYLVKRKTDKLRKDIRWFTKERAYLYLSDKYYSNQQQNVPEQDRQFWTNKKIVTFSDTSESEGEGNPNQFDQYSGSHKNPRAGVANASDINLVSSQDEGRCLYKHYMEEEGTESNHGLCNRNPYIFLAPDLEGHVTIAKKEVLG</sequence>
<feature type="coiled-coil region" evidence="1">
    <location>
        <begin position="5"/>
        <end position="52"/>
    </location>
</feature>
<dbReference type="AlphaFoldDB" id="A0AAV7MTA0"/>
<name>A0AAV7MTA0_PLEWA</name>
<feature type="region of interest" description="Disordered" evidence="2">
    <location>
        <begin position="107"/>
        <end position="131"/>
    </location>
</feature>
<feature type="compositionally biased region" description="Polar residues" evidence="2">
    <location>
        <begin position="116"/>
        <end position="127"/>
    </location>
</feature>
<dbReference type="Proteomes" id="UP001066276">
    <property type="component" value="Chromosome 9"/>
</dbReference>